<evidence type="ECO:0000313" key="1">
    <source>
        <dbReference type="EMBL" id="TQE44738.1"/>
    </source>
</evidence>
<organism evidence="1 2">
    <name type="scientific">Corynebacterium phoceense</name>
    <dbReference type="NCBI Taxonomy" id="1686286"/>
    <lineage>
        <taxon>Bacteria</taxon>
        <taxon>Bacillati</taxon>
        <taxon>Actinomycetota</taxon>
        <taxon>Actinomycetes</taxon>
        <taxon>Mycobacteriales</taxon>
        <taxon>Corynebacteriaceae</taxon>
        <taxon>Corynebacterium</taxon>
    </lineage>
</organism>
<sequence length="121" mass="13819">MMDYPVSEASLVKACTALYGDDSKVDEYRQTVRGAFNQLVATGMNETAAREVVQAQYIDEVVEGERQRRAHEDRLATITPIPVPDDPDEYDAILEQGMREMNGDGECETEEEFQIRYKNFF</sequence>
<accession>A0A540RAH9</accession>
<protein>
    <submittedName>
        <fullName evidence="1">Uncharacterized protein</fullName>
    </submittedName>
</protein>
<dbReference type="STRING" id="1686286.GCA_900092335_02347"/>
<evidence type="ECO:0000313" key="2">
    <source>
        <dbReference type="Proteomes" id="UP000318080"/>
    </source>
</evidence>
<reference evidence="1 2" key="1">
    <citation type="submission" date="2019-06" db="EMBL/GenBank/DDBJ databases">
        <title>Draft genome of C. phoceense Strain 272.</title>
        <authorList>
            <person name="Pacheco L.G.C."/>
            <person name="Barberis C.M."/>
            <person name="Almuzara M.N."/>
            <person name="Traglia G.M."/>
            <person name="Santos C.S."/>
            <person name="Rocha D.J.P.G."/>
            <person name="Aguiar E.R.G.R."/>
            <person name="Vay C.A."/>
        </authorList>
    </citation>
    <scope>NUCLEOTIDE SEQUENCE [LARGE SCALE GENOMIC DNA]</scope>
    <source>
        <strain evidence="1 2">272</strain>
    </source>
</reference>
<dbReference type="AlphaFoldDB" id="A0A540RAH9"/>
<dbReference type="EMBL" id="VHIR01000001">
    <property type="protein sequence ID" value="TQE44738.1"/>
    <property type="molecule type" value="Genomic_DNA"/>
</dbReference>
<dbReference type="RefSeq" id="WP_141628471.1">
    <property type="nucleotide sequence ID" value="NZ_DYVA01000020.1"/>
</dbReference>
<keyword evidence="2" id="KW-1185">Reference proteome</keyword>
<comment type="caution">
    <text evidence="1">The sequence shown here is derived from an EMBL/GenBank/DDBJ whole genome shotgun (WGS) entry which is preliminary data.</text>
</comment>
<dbReference type="Proteomes" id="UP000318080">
    <property type="component" value="Unassembled WGS sequence"/>
</dbReference>
<gene>
    <name evidence="1" type="ORF">EJK80_01295</name>
</gene>
<proteinExistence type="predicted"/>
<name>A0A540RAH9_9CORY</name>